<organism evidence="1 2">
    <name type="scientific">Tunturiibacter lichenicola</name>
    <dbReference type="NCBI Taxonomy" id="2051959"/>
    <lineage>
        <taxon>Bacteria</taxon>
        <taxon>Pseudomonadati</taxon>
        <taxon>Acidobacteriota</taxon>
        <taxon>Terriglobia</taxon>
        <taxon>Terriglobales</taxon>
        <taxon>Acidobacteriaceae</taxon>
        <taxon>Tunturiibacter</taxon>
    </lineage>
</organism>
<dbReference type="SUPFAM" id="SSF89372">
    <property type="entry name" value="Fucose-specific lectin"/>
    <property type="match status" value="1"/>
</dbReference>
<comment type="caution">
    <text evidence="1">The sequence shown here is derived from an EMBL/GenBank/DDBJ whole genome shotgun (WGS) entry which is preliminary data.</text>
</comment>
<proteinExistence type="predicted"/>
<name>A0A7W8J9A3_9BACT</name>
<dbReference type="Gene3D" id="2.120.10.70">
    <property type="entry name" value="Fucose-specific lectin"/>
    <property type="match status" value="2"/>
</dbReference>
<accession>A0A7W8J9A3</accession>
<dbReference type="EMBL" id="JACHDZ010000002">
    <property type="protein sequence ID" value="MBB5343679.1"/>
    <property type="molecule type" value="Genomic_DNA"/>
</dbReference>
<evidence type="ECO:0000313" key="2">
    <source>
        <dbReference type="Proteomes" id="UP000569092"/>
    </source>
</evidence>
<evidence type="ECO:0000313" key="1">
    <source>
        <dbReference type="EMBL" id="MBB5343679.1"/>
    </source>
</evidence>
<reference evidence="1 2" key="1">
    <citation type="submission" date="2020-08" db="EMBL/GenBank/DDBJ databases">
        <title>Genomic Encyclopedia of Type Strains, Phase IV (KMG-V): Genome sequencing to study the core and pangenomes of soil and plant-associated prokaryotes.</title>
        <authorList>
            <person name="Whitman W."/>
        </authorList>
    </citation>
    <scope>NUCLEOTIDE SEQUENCE [LARGE SCALE GENOMIC DNA]</scope>
    <source>
        <strain evidence="1 2">M8US30</strain>
    </source>
</reference>
<dbReference type="AlphaFoldDB" id="A0A7W8J9A3"/>
<sequence>MSVPPPGGGLGSNSNYILTSLCNNITGLTVTINVTQNIVHKDSSGIWYHGFGFQLNCNSAPHFSNAFQQFIFILLGTPIGDPQINLALNDYTVGSDSIYLEYFGVLAMPNLVLPAGYQLQMQLKNDTKDNIVGITWTVTDLGFLPAPNTPITGYWSPSPLQNPPVLTRQHVNYIGIDGHIHERLHDPSYNWVDNDLTQLSGNGIAPADGSALDAYFGPDNGQHINFIGTDGHVRELYLALGGQWINNDLTQLSKGILPLPNTPLDGYVDQDGGQHVNFIGNDNHVHELFIPSHGHWIDNDLIHKSGDGIGPRPNSPLDGYIDADNGQHVNFIDTDGHVRELYITPHGQWVNNDLIQKSGNGIAPSRNSTLCGYLGPDNGQHVNFIGTDGHVRELYITPHGQWVNNDLTHLSGDSTPPAPGSPLSSYWGDNNSQHVNFIGTDGHVREHYIHPDAQWVNNDLTQLSGNGTVPVPGSALHSYAQPDGEQHVNFISPGDAHLHELYARPHHQWVNNDLNNLQLVNRTIQPLPLKTDQFAPINAFQVNLVGPINSDSAVLSSGAGTITYSAVTPLTVQNSFPSCTASQFGTAETANSFYGSLDAGPSNLITQTFSTSAQPMIHFHGPTKGLNLPLEPNKPLKPIRR</sequence>
<dbReference type="Proteomes" id="UP000569092">
    <property type="component" value="Unassembled WGS sequence"/>
</dbReference>
<gene>
    <name evidence="1" type="ORF">HDF10_001654</name>
</gene>
<protein>
    <submittedName>
        <fullName evidence="1">Uncharacterized protein</fullName>
    </submittedName>
</protein>